<dbReference type="InterPro" id="IPR050238">
    <property type="entry name" value="DNA_Rep/Repair_Clamp_Loader"/>
</dbReference>
<sequence length="380" mass="42634">MRFADVIGQEEVKAMLRRSVGEGRVSHAQLFTGDSGRGTLPLALAYVQYINCTDRHDGDSCGRCPSCIKMAELVHPDVHFVFPTNTSRSGSQKPMSDAFLPQWREAVLTTGGYFDEQMWYGRIGLDNQQGLIAKREADEIIRKLSFKAFEAEYKAVVIWLPEKMGVEASNGLLKILEEPWDKTLFLLVSVAPQMLLPTILSRVQEVGVPPVGADDMERWLAGTYGMETQKAAALARLAGGDMVELRKIAERPEGEASGEDFDNFASLMRFSYNDRHLELLGWAENMASLGREAQKRFFRYAVSLLRESYMLSAGMGNISYLWGREREFCEKFAPFVGNGNIEQLAEENRTALLHISQNGNAKIVFTHYALSVSKLIGRRQ</sequence>
<comment type="caution">
    <text evidence="1">The sequence shown here is derived from an EMBL/GenBank/DDBJ whole genome shotgun (WGS) entry which is preliminary data.</text>
</comment>
<dbReference type="InterPro" id="IPR027417">
    <property type="entry name" value="P-loop_NTPase"/>
</dbReference>
<evidence type="ECO:0000313" key="2">
    <source>
        <dbReference type="Proteomes" id="UP000030889"/>
    </source>
</evidence>
<name>A0ABR4YKS3_9BACT</name>
<proteinExistence type="predicted"/>
<organism evidence="1 2">
    <name type="scientific">Alistipes inops</name>
    <dbReference type="NCBI Taxonomy" id="1501391"/>
    <lineage>
        <taxon>Bacteria</taxon>
        <taxon>Pseudomonadati</taxon>
        <taxon>Bacteroidota</taxon>
        <taxon>Bacteroidia</taxon>
        <taxon>Bacteroidales</taxon>
        <taxon>Rikenellaceae</taxon>
        <taxon>Alistipes</taxon>
    </lineage>
</organism>
<dbReference type="PANTHER" id="PTHR11669:SF8">
    <property type="entry name" value="DNA POLYMERASE III SUBUNIT DELTA"/>
    <property type="match status" value="1"/>
</dbReference>
<dbReference type="Pfam" id="PF13177">
    <property type="entry name" value="DNA_pol3_delta2"/>
    <property type="match status" value="1"/>
</dbReference>
<accession>A0ABR4YKS3</accession>
<gene>
    <name evidence="1" type="ORF">LG35_05105</name>
</gene>
<reference evidence="1 2" key="1">
    <citation type="submission" date="2014-09" db="EMBL/GenBank/DDBJ databases">
        <title>Alistipes sp. 627, sp. nov., a novel member of the family Rikenellaceae isolated from human faeces.</title>
        <authorList>
            <person name="Shkoporov A.N."/>
            <person name="Chaplin A.V."/>
            <person name="Motuzova O.V."/>
            <person name="Kafarskaia L.I."/>
            <person name="Khokhlova E.V."/>
            <person name="Efimov B.A."/>
        </authorList>
    </citation>
    <scope>NUCLEOTIDE SEQUENCE [LARGE SCALE GENOMIC DNA]</scope>
    <source>
        <strain evidence="1 2">627</strain>
    </source>
</reference>
<evidence type="ECO:0000313" key="1">
    <source>
        <dbReference type="EMBL" id="KHE42271.1"/>
    </source>
</evidence>
<dbReference type="SUPFAM" id="SSF52540">
    <property type="entry name" value="P-loop containing nucleoside triphosphate hydrolases"/>
    <property type="match status" value="1"/>
</dbReference>
<dbReference type="EMBL" id="JRGF01000005">
    <property type="protein sequence ID" value="KHE42271.1"/>
    <property type="molecule type" value="Genomic_DNA"/>
</dbReference>
<dbReference type="PANTHER" id="PTHR11669">
    <property type="entry name" value="REPLICATION FACTOR C / DNA POLYMERASE III GAMMA-TAU SUBUNIT"/>
    <property type="match status" value="1"/>
</dbReference>
<dbReference type="Gene3D" id="3.40.50.300">
    <property type="entry name" value="P-loop containing nucleotide triphosphate hydrolases"/>
    <property type="match status" value="1"/>
</dbReference>
<keyword evidence="2" id="KW-1185">Reference proteome</keyword>
<protein>
    <submittedName>
        <fullName evidence="1">DNA polymerase III subunit delta</fullName>
    </submittedName>
</protein>
<dbReference type="RefSeq" id="WP_035472836.1">
    <property type="nucleotide sequence ID" value="NZ_JRGF01000005.1"/>
</dbReference>
<dbReference type="Proteomes" id="UP000030889">
    <property type="component" value="Unassembled WGS sequence"/>
</dbReference>